<sequence length="299" mass="33822">MDTTLTTRNELLKCHYLGVPEIREQAVWRIIGRENKLVTAKSALAADTEAARIAEIEEDHVNERFGNREASQRTSIPEMFVPADLTFVAVISPNDFWLMPDVNWRGKTPYTKAFEDVSLRCRLVAPKIPDFASDFSEALANLDWFMGVSATPGNTRQSIVDAASIKLRHVLFEKTEGESVDSEEVRAMENWPCSTKEAREARDTIKRTHRVLPLKAYDMASNLLPPTKYSEALKGAVVRVSVKLTHWNIRPRGDDSRARDVYTADIDNIRILVPPPAREPRPRQSESPVRGARTLGRRD</sequence>
<organism evidence="2 3">
    <name type="scientific">Mycena albidolilacea</name>
    <dbReference type="NCBI Taxonomy" id="1033008"/>
    <lineage>
        <taxon>Eukaryota</taxon>
        <taxon>Fungi</taxon>
        <taxon>Dikarya</taxon>
        <taxon>Basidiomycota</taxon>
        <taxon>Agaricomycotina</taxon>
        <taxon>Agaricomycetes</taxon>
        <taxon>Agaricomycetidae</taxon>
        <taxon>Agaricales</taxon>
        <taxon>Marasmiineae</taxon>
        <taxon>Mycenaceae</taxon>
        <taxon>Mycena</taxon>
    </lineage>
</organism>
<dbReference type="Proteomes" id="UP001218218">
    <property type="component" value="Unassembled WGS sequence"/>
</dbReference>
<comment type="caution">
    <text evidence="2">The sequence shown here is derived from an EMBL/GenBank/DDBJ whole genome shotgun (WGS) entry which is preliminary data.</text>
</comment>
<keyword evidence="3" id="KW-1185">Reference proteome</keyword>
<dbReference type="EMBL" id="JARIHO010000024">
    <property type="protein sequence ID" value="KAJ7342759.1"/>
    <property type="molecule type" value="Genomic_DNA"/>
</dbReference>
<reference evidence="2" key="1">
    <citation type="submission" date="2023-03" db="EMBL/GenBank/DDBJ databases">
        <title>Massive genome expansion in bonnet fungi (Mycena s.s.) driven by repeated elements and novel gene families across ecological guilds.</title>
        <authorList>
            <consortium name="Lawrence Berkeley National Laboratory"/>
            <person name="Harder C.B."/>
            <person name="Miyauchi S."/>
            <person name="Viragh M."/>
            <person name="Kuo A."/>
            <person name="Thoen E."/>
            <person name="Andreopoulos B."/>
            <person name="Lu D."/>
            <person name="Skrede I."/>
            <person name="Drula E."/>
            <person name="Henrissat B."/>
            <person name="Morin E."/>
            <person name="Kohler A."/>
            <person name="Barry K."/>
            <person name="LaButti K."/>
            <person name="Morin E."/>
            <person name="Salamov A."/>
            <person name="Lipzen A."/>
            <person name="Mereny Z."/>
            <person name="Hegedus B."/>
            <person name="Baldrian P."/>
            <person name="Stursova M."/>
            <person name="Weitz H."/>
            <person name="Taylor A."/>
            <person name="Grigoriev I.V."/>
            <person name="Nagy L.G."/>
            <person name="Martin F."/>
            <person name="Kauserud H."/>
        </authorList>
    </citation>
    <scope>NUCLEOTIDE SEQUENCE</scope>
    <source>
        <strain evidence="2">CBHHK002</strain>
    </source>
</reference>
<protein>
    <submittedName>
        <fullName evidence="2">Uncharacterized protein</fullName>
    </submittedName>
</protein>
<name>A0AAD6ZX40_9AGAR</name>
<proteinExistence type="predicted"/>
<gene>
    <name evidence="2" type="ORF">DFH08DRAFT_873491</name>
</gene>
<evidence type="ECO:0000256" key="1">
    <source>
        <dbReference type="SAM" id="MobiDB-lite"/>
    </source>
</evidence>
<accession>A0AAD6ZX40</accession>
<dbReference type="AlphaFoldDB" id="A0AAD6ZX40"/>
<feature type="region of interest" description="Disordered" evidence="1">
    <location>
        <begin position="272"/>
        <end position="299"/>
    </location>
</feature>
<evidence type="ECO:0000313" key="2">
    <source>
        <dbReference type="EMBL" id="KAJ7342759.1"/>
    </source>
</evidence>
<evidence type="ECO:0000313" key="3">
    <source>
        <dbReference type="Proteomes" id="UP001218218"/>
    </source>
</evidence>